<organism evidence="1 2">
    <name type="scientific">Rhodopirellula baltica WH47</name>
    <dbReference type="NCBI Taxonomy" id="991778"/>
    <lineage>
        <taxon>Bacteria</taxon>
        <taxon>Pseudomonadati</taxon>
        <taxon>Planctomycetota</taxon>
        <taxon>Planctomycetia</taxon>
        <taxon>Pirellulales</taxon>
        <taxon>Pirellulaceae</taxon>
        <taxon>Rhodopirellula</taxon>
    </lineage>
</organism>
<dbReference type="Proteomes" id="UP000006222">
    <property type="component" value="Unassembled WGS sequence"/>
</dbReference>
<protein>
    <submittedName>
        <fullName evidence="1">Uncharacterized protein</fullName>
    </submittedName>
</protein>
<gene>
    <name evidence="1" type="ORF">RBWH47_02250</name>
</gene>
<evidence type="ECO:0000313" key="2">
    <source>
        <dbReference type="Proteomes" id="UP000006222"/>
    </source>
</evidence>
<evidence type="ECO:0000313" key="1">
    <source>
        <dbReference type="EMBL" id="EGF26299.1"/>
    </source>
</evidence>
<accession>F2AVJ1</accession>
<dbReference type="EMBL" id="AFAR01000189">
    <property type="protein sequence ID" value="EGF26299.1"/>
    <property type="molecule type" value="Genomic_DNA"/>
</dbReference>
<comment type="caution">
    <text evidence="1">The sequence shown here is derived from an EMBL/GenBank/DDBJ whole genome shotgun (WGS) entry which is preliminary data.</text>
</comment>
<proteinExistence type="predicted"/>
<dbReference type="AlphaFoldDB" id="F2AVJ1"/>
<name>F2AVJ1_RHOBT</name>
<sequence>MDASGRLDARGARFWCNGYEDRQMAWRRNVRGRNNWGQLFYSGAASLIANCKVNIAN</sequence>
<reference evidence="1 2" key="1">
    <citation type="journal article" date="2013" name="Mar. Genomics">
        <title>Expression of sulfatases in Rhodopirellula baltica and the diversity of sulfatases in the genus Rhodopirellula.</title>
        <authorList>
            <person name="Wegner C.E."/>
            <person name="Richter-Heitmann T."/>
            <person name="Klindworth A."/>
            <person name="Klockow C."/>
            <person name="Richter M."/>
            <person name="Achstetter T."/>
            <person name="Glockner F.O."/>
            <person name="Harder J."/>
        </authorList>
    </citation>
    <scope>NUCLEOTIDE SEQUENCE [LARGE SCALE GENOMIC DNA]</scope>
    <source>
        <strain evidence="1 2">WH47</strain>
    </source>
</reference>